<protein>
    <submittedName>
        <fullName evidence="2">PTS system mannose/fructose/sorbose family transporter subunit IID</fullName>
    </submittedName>
</protein>
<dbReference type="OrthoDB" id="9795582at2"/>
<name>A0A3E2W2U0_CLOIN</name>
<dbReference type="InterPro" id="IPR004704">
    <property type="entry name" value="PTS_IID_man"/>
</dbReference>
<dbReference type="EMBL" id="QVEV01000002">
    <property type="protein sequence ID" value="RGC18463.1"/>
    <property type="molecule type" value="Genomic_DNA"/>
</dbReference>
<dbReference type="GO" id="GO:0005886">
    <property type="term" value="C:plasma membrane"/>
    <property type="evidence" value="ECO:0007669"/>
    <property type="project" value="TreeGrafter"/>
</dbReference>
<evidence type="ECO:0000313" key="2">
    <source>
        <dbReference type="EMBL" id="RGC18463.1"/>
    </source>
</evidence>
<proteinExistence type="predicted"/>
<feature type="transmembrane region" description="Helical" evidence="1">
    <location>
        <begin position="224"/>
        <end position="241"/>
    </location>
</feature>
<dbReference type="PROSITE" id="PS51108">
    <property type="entry name" value="PTS_EIID"/>
    <property type="match status" value="1"/>
</dbReference>
<keyword evidence="1" id="KW-0812">Transmembrane</keyword>
<gene>
    <name evidence="2" type="ORF">DXA38_01835</name>
</gene>
<dbReference type="InterPro" id="IPR050303">
    <property type="entry name" value="GatZ_KbaZ_carbometab"/>
</dbReference>
<accession>A0A3E2W2U0</accession>
<feature type="transmembrane region" description="Helical" evidence="1">
    <location>
        <begin position="184"/>
        <end position="204"/>
    </location>
</feature>
<dbReference type="PANTHER" id="PTHR32502:SF26">
    <property type="entry name" value="PHOSPHOTRANSFERASE SYSTEM SUGAR-SPECIFIC EIID COMPONENT"/>
    <property type="match status" value="1"/>
</dbReference>
<organism evidence="2 3">
    <name type="scientific">Clostridium innocuum</name>
    <dbReference type="NCBI Taxonomy" id="1522"/>
    <lineage>
        <taxon>Bacteria</taxon>
        <taxon>Bacillati</taxon>
        <taxon>Bacillota</taxon>
        <taxon>Clostridia</taxon>
        <taxon>Eubacteriales</taxon>
        <taxon>Clostridiaceae</taxon>
        <taxon>Clostridium</taxon>
    </lineage>
</organism>
<sequence>MKTNNHYEVTKKDLNKSFFRWITHGQDAWSYEKMQALGFAYSVMPILRKIYKDDEKGMHKSVINHMQFFNSGSYLVPLIMGISVGIEEKEKENSTEVVAAIKTGLMGPLAGINDTLFQAIIKTVFGAIAAYMALEGSTVGIWLWIAANLAKVFASYELMHLGYKQGVKLVNTMETQLKKITECANILGIMVIGALIPSVVKANFALVYKSGEIEMELQSFVDKIMPSLLPVLIVAGVYWLLGKKNINSTKAVLILIAFSILCGFFGILG</sequence>
<evidence type="ECO:0000313" key="3">
    <source>
        <dbReference type="Proteomes" id="UP000260025"/>
    </source>
</evidence>
<keyword evidence="1" id="KW-1133">Transmembrane helix</keyword>
<evidence type="ECO:0000256" key="1">
    <source>
        <dbReference type="SAM" id="Phobius"/>
    </source>
</evidence>
<feature type="transmembrane region" description="Helical" evidence="1">
    <location>
        <begin position="248"/>
        <end position="268"/>
    </location>
</feature>
<dbReference type="PANTHER" id="PTHR32502">
    <property type="entry name" value="N-ACETYLGALACTOSAMINE PERMEASE II COMPONENT-RELATED"/>
    <property type="match status" value="1"/>
</dbReference>
<dbReference type="AlphaFoldDB" id="A0A3E2W2U0"/>
<dbReference type="RefSeq" id="WP_117441740.1">
    <property type="nucleotide sequence ID" value="NZ_JAJFEN010000067.1"/>
</dbReference>
<dbReference type="Proteomes" id="UP000260025">
    <property type="component" value="Unassembled WGS sequence"/>
</dbReference>
<keyword evidence="1" id="KW-0472">Membrane</keyword>
<dbReference type="Pfam" id="PF03613">
    <property type="entry name" value="EIID-AGA"/>
    <property type="match status" value="1"/>
</dbReference>
<comment type="caution">
    <text evidence="2">The sequence shown here is derived from an EMBL/GenBank/DDBJ whole genome shotgun (WGS) entry which is preliminary data.</text>
</comment>
<reference evidence="2 3" key="1">
    <citation type="submission" date="2018-08" db="EMBL/GenBank/DDBJ databases">
        <title>A genome reference for cultivated species of the human gut microbiota.</title>
        <authorList>
            <person name="Zou Y."/>
            <person name="Xue W."/>
            <person name="Luo G."/>
        </authorList>
    </citation>
    <scope>NUCLEOTIDE SEQUENCE [LARGE SCALE GENOMIC DNA]</scope>
    <source>
        <strain evidence="2 3">OF01-2LB</strain>
    </source>
</reference>
<dbReference type="GO" id="GO:0009401">
    <property type="term" value="P:phosphoenolpyruvate-dependent sugar phosphotransferase system"/>
    <property type="evidence" value="ECO:0007669"/>
    <property type="project" value="InterPro"/>
</dbReference>